<protein>
    <submittedName>
        <fullName evidence="3">Choice-of-anchor A family protein</fullName>
    </submittedName>
</protein>
<feature type="chain" id="PRO_5046675355" evidence="1">
    <location>
        <begin position="26"/>
        <end position="319"/>
    </location>
</feature>
<evidence type="ECO:0000259" key="2">
    <source>
        <dbReference type="Pfam" id="PF20597"/>
    </source>
</evidence>
<reference evidence="4" key="1">
    <citation type="journal article" date="2019" name="Int. J. Syst. Evol. Microbiol.">
        <title>The Global Catalogue of Microorganisms (GCM) 10K type strain sequencing project: providing services to taxonomists for standard genome sequencing and annotation.</title>
        <authorList>
            <consortium name="The Broad Institute Genomics Platform"/>
            <consortium name="The Broad Institute Genome Sequencing Center for Infectious Disease"/>
            <person name="Wu L."/>
            <person name="Ma J."/>
        </authorList>
    </citation>
    <scope>NUCLEOTIDE SEQUENCE [LARGE SCALE GENOMIC DNA]</scope>
    <source>
        <strain evidence="4">CGMCC 4.1467</strain>
    </source>
</reference>
<sequence>MKSLSSSRLPLCLFAAAIFQSEAGATTVLDLLSTWNVAANNYDMGGETEGPVFVGNTFTVNTTQQVGFNNAVDANDYALWLNNGIAGTGQVNVQSGSVVSRQPVDSGRFQFNGGAGTSLQEGDAAWQNALSEVGLNSGAEALGIYVDASNYWASLEANSTAVVDANSANFTATPELVQGHQVAIFHVTAENFVTSIGQFSGSGFGSAEGILINVAGTGDYTISGNFIGDFQNNESKVIFNFYEANSVSFNSPVDGSIFAPNSTINQTGGNVEGNIVASNFVQRNGEVHDFRFDGFAPIPEPSAALLGSFAGLLLLRRKR</sequence>
<keyword evidence="1" id="KW-0732">Signal</keyword>
<dbReference type="NCBIfam" id="TIGR04215">
    <property type="entry name" value="choice_anch_A"/>
    <property type="match status" value="1"/>
</dbReference>
<feature type="signal peptide" evidence="1">
    <location>
        <begin position="1"/>
        <end position="25"/>
    </location>
</feature>
<evidence type="ECO:0000313" key="4">
    <source>
        <dbReference type="Proteomes" id="UP001596472"/>
    </source>
</evidence>
<gene>
    <name evidence="3" type="ORF">ACFQY0_04730</name>
</gene>
<evidence type="ECO:0000256" key="1">
    <source>
        <dbReference type="SAM" id="SignalP"/>
    </source>
</evidence>
<organism evidence="3 4">
    <name type="scientific">Haloferula chungangensis</name>
    <dbReference type="NCBI Taxonomy" id="1048331"/>
    <lineage>
        <taxon>Bacteria</taxon>
        <taxon>Pseudomonadati</taxon>
        <taxon>Verrucomicrobiota</taxon>
        <taxon>Verrucomicrobiia</taxon>
        <taxon>Verrucomicrobiales</taxon>
        <taxon>Verrucomicrobiaceae</taxon>
        <taxon>Haloferula</taxon>
    </lineage>
</organism>
<dbReference type="RefSeq" id="WP_379709714.1">
    <property type="nucleotide sequence ID" value="NZ_JBHTBS010000002.1"/>
</dbReference>
<keyword evidence="4" id="KW-1185">Reference proteome</keyword>
<comment type="caution">
    <text evidence="3">The sequence shown here is derived from an EMBL/GenBank/DDBJ whole genome shotgun (WGS) entry which is preliminary data.</text>
</comment>
<dbReference type="EMBL" id="JBHTBS010000002">
    <property type="protein sequence ID" value="MFC7336474.1"/>
    <property type="molecule type" value="Genomic_DNA"/>
</dbReference>
<dbReference type="InterPro" id="IPR026588">
    <property type="entry name" value="Choice_anch_A"/>
</dbReference>
<dbReference type="Pfam" id="PF20597">
    <property type="entry name" value="pAdhesive_15"/>
    <property type="match status" value="1"/>
</dbReference>
<accession>A0ABW2L419</accession>
<dbReference type="Proteomes" id="UP001596472">
    <property type="component" value="Unassembled WGS sequence"/>
</dbReference>
<evidence type="ECO:0000313" key="3">
    <source>
        <dbReference type="EMBL" id="MFC7336474.1"/>
    </source>
</evidence>
<feature type="domain" description="Choice-of-anchor A" evidence="2">
    <location>
        <begin position="31"/>
        <end position="288"/>
    </location>
</feature>
<name>A0ABW2L419_9BACT</name>
<proteinExistence type="predicted"/>